<keyword evidence="7" id="KW-1133">Transmembrane helix</keyword>
<dbReference type="InterPro" id="IPR042568">
    <property type="entry name" value="QSOX_FAD-bd_sf"/>
</dbReference>
<dbReference type="FunFam" id="3.40.30.10:FF:000080">
    <property type="entry name" value="Sulfhydryl oxidase"/>
    <property type="match status" value="1"/>
</dbReference>
<comment type="cofactor">
    <cofactor evidence="1 7">
        <name>FAD</name>
        <dbReference type="ChEBI" id="CHEBI:57692"/>
    </cofactor>
</comment>
<dbReference type="GO" id="GO:0005615">
    <property type="term" value="C:extracellular space"/>
    <property type="evidence" value="ECO:0007669"/>
    <property type="project" value="TreeGrafter"/>
</dbReference>
<dbReference type="Ensembl" id="ENSSMRT00000032302.1">
    <property type="protein sequence ID" value="ENSSMRP00000027667.1"/>
    <property type="gene ID" value="ENSSMRG00000021331.1"/>
</dbReference>
<dbReference type="OMA" id="DHFEEMA"/>
<dbReference type="Gene3D" id="1.20.120.310">
    <property type="entry name" value="ERV/ALR sulfhydryl oxidase domain"/>
    <property type="match status" value="1"/>
</dbReference>
<dbReference type="PROSITE" id="PS51324">
    <property type="entry name" value="ERV_ALR"/>
    <property type="match status" value="1"/>
</dbReference>
<comment type="function">
    <text evidence="7">Catalyzes the oxidation of sulfhydryl groups in peptide and protein thiols to disulfides with the reduction of oxygen to hydrogen peroxide.</text>
</comment>
<evidence type="ECO:0000313" key="10">
    <source>
        <dbReference type="Ensembl" id="ENSSMRP00000027667.1"/>
    </source>
</evidence>
<dbReference type="InterPro" id="IPR036774">
    <property type="entry name" value="ERV/ALR_sulphydryl_oxid_sf"/>
</dbReference>
<name>A0A8D0KNC8_SALMN</name>
<dbReference type="InterPro" id="IPR039798">
    <property type="entry name" value="Sulfhydryl_oxidase"/>
</dbReference>
<feature type="compositionally biased region" description="Basic and acidic residues" evidence="8">
    <location>
        <begin position="678"/>
        <end position="696"/>
    </location>
</feature>
<dbReference type="FunFam" id="3.40.30.10:FF:000701">
    <property type="entry name" value="Sulfhydryl oxidase"/>
    <property type="match status" value="1"/>
</dbReference>
<protein>
    <recommendedName>
        <fullName evidence="7">Sulfhydryl oxidase</fullName>
        <ecNumber evidence="7">1.8.3.2</ecNumber>
    </recommendedName>
</protein>
<evidence type="ECO:0000256" key="6">
    <source>
        <dbReference type="ARBA" id="ARBA00023157"/>
    </source>
</evidence>
<evidence type="ECO:0000256" key="2">
    <source>
        <dbReference type="ARBA" id="ARBA00022630"/>
    </source>
</evidence>
<reference evidence="10" key="2">
    <citation type="submission" date="2025-09" db="UniProtKB">
        <authorList>
            <consortium name="Ensembl"/>
        </authorList>
    </citation>
    <scope>IDENTIFICATION</scope>
</reference>
<keyword evidence="7" id="KW-0812">Transmembrane</keyword>
<evidence type="ECO:0000256" key="5">
    <source>
        <dbReference type="ARBA" id="ARBA00023002"/>
    </source>
</evidence>
<evidence type="ECO:0000256" key="3">
    <source>
        <dbReference type="ARBA" id="ARBA00022729"/>
    </source>
</evidence>
<comment type="catalytic activity">
    <reaction evidence="7">
        <text>2 R'C(R)SH + O2 = R'C(R)S-S(R)CR' + H2O2</text>
        <dbReference type="Rhea" id="RHEA:17357"/>
        <dbReference type="ChEBI" id="CHEBI:15379"/>
        <dbReference type="ChEBI" id="CHEBI:16240"/>
        <dbReference type="ChEBI" id="CHEBI:16520"/>
        <dbReference type="ChEBI" id="CHEBI:17412"/>
        <dbReference type="EC" id="1.8.3.2"/>
    </reaction>
</comment>
<feature type="transmembrane region" description="Helical" evidence="7">
    <location>
        <begin position="754"/>
        <end position="771"/>
    </location>
</feature>
<dbReference type="GO" id="GO:0000139">
    <property type="term" value="C:Golgi membrane"/>
    <property type="evidence" value="ECO:0007669"/>
    <property type="project" value="TreeGrafter"/>
</dbReference>
<keyword evidence="3" id="KW-0732">Signal</keyword>
<organism evidence="10 11">
    <name type="scientific">Salvator merianae</name>
    <name type="common">Argentine black and white tegu</name>
    <name type="synonym">Tupinambis merianae</name>
    <dbReference type="NCBI Taxonomy" id="96440"/>
    <lineage>
        <taxon>Eukaryota</taxon>
        <taxon>Metazoa</taxon>
        <taxon>Chordata</taxon>
        <taxon>Craniata</taxon>
        <taxon>Vertebrata</taxon>
        <taxon>Euteleostomi</taxon>
        <taxon>Lepidosauria</taxon>
        <taxon>Squamata</taxon>
        <taxon>Bifurcata</taxon>
        <taxon>Unidentata</taxon>
        <taxon>Episquamata</taxon>
        <taxon>Laterata</taxon>
        <taxon>Teiioidea</taxon>
        <taxon>Teiidae</taxon>
        <taxon>Salvator</taxon>
    </lineage>
</organism>
<evidence type="ECO:0000256" key="7">
    <source>
        <dbReference type="RuleBase" id="RU371123"/>
    </source>
</evidence>
<dbReference type="Proteomes" id="UP000694421">
    <property type="component" value="Unplaced"/>
</dbReference>
<dbReference type="FunFam" id="1.20.120.1960:FF:000001">
    <property type="entry name" value="Sulfhydryl oxidase"/>
    <property type="match status" value="1"/>
</dbReference>
<keyword evidence="5 7" id="KW-0560">Oxidoreductase</keyword>
<dbReference type="PANTHER" id="PTHR22897">
    <property type="entry name" value="QUIESCIN Q6-RELATED SULFHYDRYL OXIDASE"/>
    <property type="match status" value="1"/>
</dbReference>
<dbReference type="FunFam" id="1.20.120.310:FF:000001">
    <property type="entry name" value="Sulfhydryl oxidase"/>
    <property type="match status" value="1"/>
</dbReference>
<keyword evidence="11" id="KW-1185">Reference proteome</keyword>
<accession>A0A8D0KNC8</accession>
<keyword evidence="4 7" id="KW-0274">FAD</keyword>
<keyword evidence="6" id="KW-1015">Disulfide bond</keyword>
<feature type="region of interest" description="Disordered" evidence="8">
    <location>
        <begin position="122"/>
        <end position="152"/>
    </location>
</feature>
<dbReference type="SUPFAM" id="SSF69000">
    <property type="entry name" value="FAD-dependent thiol oxidase"/>
    <property type="match status" value="1"/>
</dbReference>
<dbReference type="InterPro" id="IPR017905">
    <property type="entry name" value="ERV/ALR_sulphydryl_oxidase"/>
</dbReference>
<comment type="similarity">
    <text evidence="7">Belongs to the quiescin-sulfhydryl oxidase (QSOX) family.</text>
</comment>
<dbReference type="PANTHER" id="PTHR22897:SF7">
    <property type="entry name" value="SULFHYDRYL OXIDASE 2"/>
    <property type="match status" value="1"/>
</dbReference>
<dbReference type="Pfam" id="PF18371">
    <property type="entry name" value="FAD_SOX"/>
    <property type="match status" value="1"/>
</dbReference>
<dbReference type="Gene3D" id="1.20.120.1960">
    <property type="entry name" value="QSOX sulfhydryl oxidase domain"/>
    <property type="match status" value="1"/>
</dbReference>
<evidence type="ECO:0000259" key="9">
    <source>
        <dbReference type="PROSITE" id="PS51324"/>
    </source>
</evidence>
<dbReference type="GeneTree" id="ENSGT00940000159734"/>
<dbReference type="InterPro" id="IPR041269">
    <property type="entry name" value="QSOX_Trx1"/>
</dbReference>
<feature type="region of interest" description="Disordered" evidence="8">
    <location>
        <begin position="661"/>
        <end position="696"/>
    </location>
</feature>
<evidence type="ECO:0000256" key="1">
    <source>
        <dbReference type="ARBA" id="ARBA00001974"/>
    </source>
</evidence>
<dbReference type="EC" id="1.8.3.2" evidence="7"/>
<dbReference type="GO" id="GO:0016971">
    <property type="term" value="F:flavin-dependent sulfhydryl oxidase activity"/>
    <property type="evidence" value="ECO:0007669"/>
    <property type="project" value="InterPro"/>
</dbReference>
<evidence type="ECO:0000313" key="11">
    <source>
        <dbReference type="Proteomes" id="UP000694421"/>
    </source>
</evidence>
<dbReference type="GO" id="GO:0006457">
    <property type="term" value="P:protein folding"/>
    <property type="evidence" value="ECO:0007669"/>
    <property type="project" value="TreeGrafter"/>
</dbReference>
<keyword evidence="2 7" id="KW-0285">Flavoprotein</keyword>
<reference evidence="10" key="1">
    <citation type="submission" date="2025-08" db="UniProtKB">
        <authorList>
            <consortium name="Ensembl"/>
        </authorList>
    </citation>
    <scope>IDENTIFICATION</scope>
</reference>
<dbReference type="InterPro" id="IPR040986">
    <property type="entry name" value="QSOX_FAD-bd_dom"/>
</dbReference>
<dbReference type="GO" id="GO:0005654">
    <property type="term" value="C:nucleoplasm"/>
    <property type="evidence" value="ECO:0007669"/>
    <property type="project" value="Ensembl"/>
</dbReference>
<dbReference type="Pfam" id="PF18108">
    <property type="entry name" value="QSOX_Trx1"/>
    <property type="match status" value="1"/>
</dbReference>
<dbReference type="AlphaFoldDB" id="A0A8D0KNC8"/>
<sequence length="787" mass="90590">MQEEACPRPPHLCLLIGHRHHQAVSPALPRLQGRRPVARGGLAARLQRRTWRRADVLASVCRLRCHSFPWCCWQRRCSPNRRWHVSTRPVWTRCGCWMPAQCGRHWGTRPRLGWCSSTRRPADTAWLSRPPGRPWPETSTRKAKLGSHRTINPRETLRSGDGPCFSLSRSSRISSCSGQTSCRTPGLSDWHNQFCVTGPEWEPAIRIGVLDCGDEGNFEACKEYGIQYYPTFRYFRAFAKQFSVGENQHGSDREPQTVRQSMIDFLQNHSQEAKPPARPHLDPIAPEEIFLLLNRRAPHYTAIVFESANSYVGREVILDLNQYENIVVKRALNSDPTFLEKLSITSVPSTYLIHPNGSHEIMNVLKPLRSFFSSYLKSLPGVRRRLSSPPLTPVRQNREEKTDTKEWKDFDKLKLYMDDLESGLHYLLRVELATHKTLEGAQLKTFKDVVTVLAKLFPGSQPVMKLLETLQVWVVSFPLDKIPYDAVLDLLNNKMRISGLHLPSHIRWVSCQGSRPELRGYPCSFWELFHTLSVQAALQPKALLHTGLGDGAPVVLQTMRRYIQDFFGCRACAQHFEQMAKESLHLVETPDGAILWLWEKHNIVNARLAGDLSEDPKFPKLQWPTPEICPECHEEIKGLHTWNKAEVLRFLKHHYSPDNLVFASPEDHQDNTGFQEEEERKDLKNRGGRNEDRNPGSEKLLAAKSKVFDRLISKESAVKDRGRKKAELEMEEEMKQAVSFLGIGFSNVDMSLCIVLYVASSLFLIIMYFFFRMRSKRWKVRYPRPYV</sequence>
<proteinExistence type="inferred from homology"/>
<evidence type="ECO:0000256" key="4">
    <source>
        <dbReference type="ARBA" id="ARBA00022827"/>
    </source>
</evidence>
<evidence type="ECO:0000256" key="8">
    <source>
        <dbReference type="SAM" id="MobiDB-lite"/>
    </source>
</evidence>
<dbReference type="Gene3D" id="3.40.30.10">
    <property type="entry name" value="Glutaredoxin"/>
    <property type="match status" value="2"/>
</dbReference>
<keyword evidence="7" id="KW-0472">Membrane</keyword>
<feature type="domain" description="ERV/ALR sulfhydryl oxidase" evidence="9">
    <location>
        <begin position="514"/>
        <end position="623"/>
    </location>
</feature>
<dbReference type="GO" id="GO:0003756">
    <property type="term" value="F:protein disulfide isomerase activity"/>
    <property type="evidence" value="ECO:0007669"/>
    <property type="project" value="TreeGrafter"/>
</dbReference>
<dbReference type="Pfam" id="PF04777">
    <property type="entry name" value="Evr1_Alr"/>
    <property type="match status" value="1"/>
</dbReference>